<dbReference type="EMBL" id="CAJFCV020000003">
    <property type="protein sequence ID" value="CAG9108795.1"/>
    <property type="molecule type" value="Genomic_DNA"/>
</dbReference>
<feature type="transmembrane region" description="Helical" evidence="12">
    <location>
        <begin position="170"/>
        <end position="191"/>
    </location>
</feature>
<dbReference type="CDD" id="cd15329">
    <property type="entry name" value="7tmA_5-HT7"/>
    <property type="match status" value="1"/>
</dbReference>
<dbReference type="GO" id="GO:0005886">
    <property type="term" value="C:plasma membrane"/>
    <property type="evidence" value="ECO:0007669"/>
    <property type="project" value="UniProtKB-SubCell"/>
</dbReference>
<evidence type="ECO:0000256" key="7">
    <source>
        <dbReference type="ARBA" id="ARBA00023157"/>
    </source>
</evidence>
<dbReference type="OrthoDB" id="5951059at2759"/>
<dbReference type="Gene3D" id="1.20.1070.10">
    <property type="entry name" value="Rhodopsin 7-helix transmembrane proteins"/>
    <property type="match status" value="1"/>
</dbReference>
<evidence type="ECO:0000256" key="4">
    <source>
        <dbReference type="ARBA" id="ARBA00022989"/>
    </source>
</evidence>
<dbReference type="EMBL" id="CAJFDI010000003">
    <property type="protein sequence ID" value="CAD5221741.1"/>
    <property type="molecule type" value="Genomic_DNA"/>
</dbReference>
<dbReference type="PRINTS" id="PR00237">
    <property type="entry name" value="GPCRRHODOPSN"/>
</dbReference>
<dbReference type="GO" id="GO:0004993">
    <property type="term" value="F:G protein-coupled serotonin receptor activity"/>
    <property type="evidence" value="ECO:0007669"/>
    <property type="project" value="UniProtKB-ARBA"/>
</dbReference>
<comment type="similarity">
    <text evidence="10">Belongs to the G-protein coupled receptor 1 family.</text>
</comment>
<feature type="transmembrane region" description="Helical" evidence="12">
    <location>
        <begin position="312"/>
        <end position="332"/>
    </location>
</feature>
<dbReference type="PROSITE" id="PS50262">
    <property type="entry name" value="G_PROTEIN_RECEP_F1_2"/>
    <property type="match status" value="1"/>
</dbReference>
<keyword evidence="7" id="KW-1015">Disulfide bond</keyword>
<keyword evidence="3 10" id="KW-0812">Transmembrane</keyword>
<feature type="transmembrane region" description="Helical" evidence="12">
    <location>
        <begin position="127"/>
        <end position="149"/>
    </location>
</feature>
<evidence type="ECO:0000313" key="17">
    <source>
        <dbReference type="Proteomes" id="UP000659654"/>
    </source>
</evidence>
<feature type="compositionally biased region" description="Polar residues" evidence="11">
    <location>
        <begin position="250"/>
        <end position="267"/>
    </location>
</feature>
<organism evidence="16 18">
    <name type="scientific">Bursaphelenchus xylophilus</name>
    <name type="common">Pinewood nematode worm</name>
    <name type="synonym">Aphelenchoides xylophilus</name>
    <dbReference type="NCBI Taxonomy" id="6326"/>
    <lineage>
        <taxon>Eukaryota</taxon>
        <taxon>Metazoa</taxon>
        <taxon>Ecdysozoa</taxon>
        <taxon>Nematoda</taxon>
        <taxon>Chromadorea</taxon>
        <taxon>Rhabditida</taxon>
        <taxon>Tylenchina</taxon>
        <taxon>Tylenchomorpha</taxon>
        <taxon>Aphelenchoidea</taxon>
        <taxon>Aphelenchoididae</taxon>
        <taxon>Bursaphelenchus</taxon>
    </lineage>
</organism>
<dbReference type="PANTHER" id="PTHR24248:SF199">
    <property type="entry name" value="IP13425P-RELATED"/>
    <property type="match status" value="1"/>
</dbReference>
<evidence type="ECO:0000256" key="5">
    <source>
        <dbReference type="ARBA" id="ARBA00023040"/>
    </source>
</evidence>
<evidence type="ECO:0000259" key="13">
    <source>
        <dbReference type="PROSITE" id="PS50262"/>
    </source>
</evidence>
<dbReference type="Pfam" id="PF00001">
    <property type="entry name" value="7tm_1"/>
    <property type="match status" value="1"/>
</dbReference>
<evidence type="ECO:0000256" key="10">
    <source>
        <dbReference type="RuleBase" id="RU000688"/>
    </source>
</evidence>
<dbReference type="SMR" id="A0A1I7ST16"/>
<evidence type="ECO:0000256" key="2">
    <source>
        <dbReference type="ARBA" id="ARBA00022475"/>
    </source>
</evidence>
<evidence type="ECO:0000256" key="8">
    <source>
        <dbReference type="ARBA" id="ARBA00023170"/>
    </source>
</evidence>
<keyword evidence="17" id="KW-1185">Reference proteome</keyword>
<dbReference type="SMART" id="SM01381">
    <property type="entry name" value="7TM_GPCR_Srsx"/>
    <property type="match status" value="1"/>
</dbReference>
<dbReference type="Proteomes" id="UP000095284">
    <property type="component" value="Unplaced"/>
</dbReference>
<evidence type="ECO:0000313" key="18">
    <source>
        <dbReference type="WBParaSite" id="BXY_1618400.1"/>
    </source>
</evidence>
<dbReference type="SUPFAM" id="SSF81321">
    <property type="entry name" value="Family A G protein-coupled receptor-like"/>
    <property type="match status" value="1"/>
</dbReference>
<comment type="subcellular location">
    <subcellularLocation>
        <location evidence="1">Cell membrane</location>
        <topology evidence="1">Multi-pass membrane protein</topology>
    </subcellularLocation>
</comment>
<dbReference type="AlphaFoldDB" id="A0A1I7ST16"/>
<gene>
    <name evidence="14" type="ORF">BXYJ_LOCUS6829</name>
</gene>
<keyword evidence="9 10" id="KW-0807">Transducer</keyword>
<dbReference type="Proteomes" id="UP000659654">
    <property type="component" value="Unassembled WGS sequence"/>
</dbReference>
<dbReference type="GO" id="GO:0043410">
    <property type="term" value="P:positive regulation of MAPK cascade"/>
    <property type="evidence" value="ECO:0007669"/>
    <property type="project" value="TreeGrafter"/>
</dbReference>
<keyword evidence="6 12" id="KW-0472">Membrane</keyword>
<keyword evidence="2" id="KW-1003">Cell membrane</keyword>
<dbReference type="InterPro" id="IPR000276">
    <property type="entry name" value="GPCR_Rhodpsn"/>
</dbReference>
<dbReference type="PROSITE" id="PS00237">
    <property type="entry name" value="G_PROTEIN_RECEP_F1_1"/>
    <property type="match status" value="1"/>
</dbReference>
<dbReference type="Proteomes" id="UP000582659">
    <property type="component" value="Unassembled WGS sequence"/>
</dbReference>
<dbReference type="eggNOG" id="KOG3656">
    <property type="taxonomic scope" value="Eukaryota"/>
</dbReference>
<feature type="transmembrane region" description="Helical" evidence="12">
    <location>
        <begin position="50"/>
        <end position="78"/>
    </location>
</feature>
<feature type="domain" description="G-protein coupled receptors family 1 profile" evidence="13">
    <location>
        <begin position="69"/>
        <end position="363"/>
    </location>
</feature>
<protein>
    <submittedName>
        <fullName evidence="14">(pine wood nematode) hypothetical protein</fullName>
    </submittedName>
    <submittedName>
        <fullName evidence="18">G_PROTEIN_RECEP_F1_2 domain-containing protein</fullName>
    </submittedName>
</protein>
<evidence type="ECO:0000313" key="14">
    <source>
        <dbReference type="EMBL" id="CAD5221741.1"/>
    </source>
</evidence>
<evidence type="ECO:0000256" key="1">
    <source>
        <dbReference type="ARBA" id="ARBA00004651"/>
    </source>
</evidence>
<feature type="transmembrane region" description="Helical" evidence="12">
    <location>
        <begin position="90"/>
        <end position="115"/>
    </location>
</feature>
<evidence type="ECO:0000313" key="16">
    <source>
        <dbReference type="Proteomes" id="UP000095284"/>
    </source>
</evidence>
<dbReference type="GO" id="GO:0071880">
    <property type="term" value="P:adenylate cyclase-activating adrenergic receptor signaling pathway"/>
    <property type="evidence" value="ECO:0007669"/>
    <property type="project" value="TreeGrafter"/>
</dbReference>
<feature type="transmembrane region" description="Helical" evidence="12">
    <location>
        <begin position="347"/>
        <end position="366"/>
    </location>
</feature>
<reference evidence="18" key="1">
    <citation type="submission" date="2016-11" db="UniProtKB">
        <authorList>
            <consortium name="WormBaseParasite"/>
        </authorList>
    </citation>
    <scope>IDENTIFICATION</scope>
</reference>
<evidence type="ECO:0000313" key="15">
    <source>
        <dbReference type="EMBL" id="CAG9108795.1"/>
    </source>
</evidence>
<evidence type="ECO:0000256" key="6">
    <source>
        <dbReference type="ARBA" id="ARBA00023136"/>
    </source>
</evidence>
<reference evidence="15" key="2">
    <citation type="submission" date="2020-08" db="EMBL/GenBank/DDBJ databases">
        <authorList>
            <person name="Kikuchi T."/>
        </authorList>
    </citation>
    <scope>NUCLEOTIDE SEQUENCE</scope>
    <source>
        <strain evidence="14">Ka4C1</strain>
    </source>
</reference>
<name>A0A1I7ST16_BURXY</name>
<evidence type="ECO:0000256" key="11">
    <source>
        <dbReference type="SAM" id="MobiDB-lite"/>
    </source>
</evidence>
<dbReference type="PANTHER" id="PTHR24248">
    <property type="entry name" value="ADRENERGIC RECEPTOR-RELATED G-PROTEIN COUPLED RECEPTOR"/>
    <property type="match status" value="1"/>
</dbReference>
<keyword evidence="5 10" id="KW-0297">G-protein coupled receptor</keyword>
<keyword evidence="8 10" id="KW-0675">Receptor</keyword>
<evidence type="ECO:0000256" key="3">
    <source>
        <dbReference type="ARBA" id="ARBA00022692"/>
    </source>
</evidence>
<accession>A0A1I7ST16</accession>
<keyword evidence="4 12" id="KW-1133">Transmembrane helix</keyword>
<proteinExistence type="inferred from homology"/>
<dbReference type="InterPro" id="IPR017452">
    <property type="entry name" value="GPCR_Rhodpsn_7TM"/>
</dbReference>
<evidence type="ECO:0000256" key="12">
    <source>
        <dbReference type="SAM" id="Phobius"/>
    </source>
</evidence>
<evidence type="ECO:0000256" key="9">
    <source>
        <dbReference type="ARBA" id="ARBA00023224"/>
    </source>
</evidence>
<feature type="region of interest" description="Disordered" evidence="11">
    <location>
        <begin position="250"/>
        <end position="278"/>
    </location>
</feature>
<dbReference type="WBParaSite" id="BXY_1618400.1">
    <property type="protein sequence ID" value="BXY_1618400.1"/>
    <property type="gene ID" value="BXY_1618400"/>
</dbReference>
<feature type="transmembrane region" description="Helical" evidence="12">
    <location>
        <begin position="211"/>
        <end position="232"/>
    </location>
</feature>
<sequence length="455" mass="51649">MNKSFPANYHIVFLPSSTTSNLHPHDALSLMNSTLSYVEEPTNLLYTHPFLATLISLLVVCMIIATLVGNIMVCLAVILVRKLKAQPANLLLVSLAVADFSVGLFVMPIALVVILEDKWILGRTICLLWTSADLMLCSASILNLCMICIDRYFAVIKALTYSAKRTRGRILCYILVVWVFALLVSTTPLIVLPTNHSENSCQVSQHQLYQIYATVISFYAPCLIMVILYWRMWQAAKLLQKKDHMNTKWSVSSKQPEAKTKSNNGTMKNGFGESPKRHHRPSALLHAVRVPLMHSNSRNHHERTEDKARKTLGVIMSVFIVCWVPFFILALLKSQYIPDVPKWLDVLFLWLGYSNSMLNPLIYCKYNREFRVPFREMLCCRFSTMQTVMRNESFHSKFGPPNLSELRTSTVTCAVPAMSVTAFPPPEFELNNNNTTFSLNAENRGLEISKRIAHI</sequence>